<feature type="non-terminal residue" evidence="2">
    <location>
        <position position="1"/>
    </location>
</feature>
<accession>A0ABN9XCZ1</accession>
<gene>
    <name evidence="2" type="ORF">PCOR1329_LOCUS74705</name>
</gene>
<dbReference type="Proteomes" id="UP001189429">
    <property type="component" value="Unassembled WGS sequence"/>
</dbReference>
<dbReference type="EMBL" id="CAUYUJ010020148">
    <property type="protein sequence ID" value="CAK0896161.1"/>
    <property type="molecule type" value="Genomic_DNA"/>
</dbReference>
<organism evidence="2 3">
    <name type="scientific">Prorocentrum cordatum</name>
    <dbReference type="NCBI Taxonomy" id="2364126"/>
    <lineage>
        <taxon>Eukaryota</taxon>
        <taxon>Sar</taxon>
        <taxon>Alveolata</taxon>
        <taxon>Dinophyceae</taxon>
        <taxon>Prorocentrales</taxon>
        <taxon>Prorocentraceae</taxon>
        <taxon>Prorocentrum</taxon>
    </lineage>
</organism>
<proteinExistence type="predicted"/>
<feature type="region of interest" description="Disordered" evidence="1">
    <location>
        <begin position="188"/>
        <end position="229"/>
    </location>
</feature>
<feature type="compositionally biased region" description="Basic and acidic residues" evidence="1">
    <location>
        <begin position="188"/>
        <end position="197"/>
    </location>
</feature>
<name>A0ABN9XCZ1_9DINO</name>
<evidence type="ECO:0000313" key="3">
    <source>
        <dbReference type="Proteomes" id="UP001189429"/>
    </source>
</evidence>
<protein>
    <submittedName>
        <fullName evidence="2">Uncharacterized protein</fullName>
    </submittedName>
</protein>
<keyword evidence="3" id="KW-1185">Reference proteome</keyword>
<evidence type="ECO:0000256" key="1">
    <source>
        <dbReference type="SAM" id="MobiDB-lite"/>
    </source>
</evidence>
<reference evidence="2" key="1">
    <citation type="submission" date="2023-10" db="EMBL/GenBank/DDBJ databases">
        <authorList>
            <person name="Chen Y."/>
            <person name="Shah S."/>
            <person name="Dougan E. K."/>
            <person name="Thang M."/>
            <person name="Chan C."/>
        </authorList>
    </citation>
    <scope>NUCLEOTIDE SEQUENCE [LARGE SCALE GENOMIC DNA]</scope>
</reference>
<sequence length="229" mass="24651">PWLRARRVCRPTRSLDPLLITARRTSDTVLQMVRSGALLPVALVALSGCRALDVQKFGVERIEKFAALRAESESLRGELGAERAGTRVRADAAGSLDMLQGAEQVATRVQASLGQNLQGGAAVDSMATSSSTAEMRRLLERKIAAIAAEEAGAKTEGAAKADWIDEIVARARQAGRARLEEAKRFSKEAADRWEMAHAKQGRRRSRGDAEAKDAAVEGEATDESVRMAV</sequence>
<evidence type="ECO:0000313" key="2">
    <source>
        <dbReference type="EMBL" id="CAK0896161.1"/>
    </source>
</evidence>
<feature type="compositionally biased region" description="Basic and acidic residues" evidence="1">
    <location>
        <begin position="206"/>
        <end position="215"/>
    </location>
</feature>
<comment type="caution">
    <text evidence="2">The sequence shown here is derived from an EMBL/GenBank/DDBJ whole genome shotgun (WGS) entry which is preliminary data.</text>
</comment>